<dbReference type="RefSeq" id="WP_048787888.1">
    <property type="nucleotide sequence ID" value="NZ_CABMFU010000001.1"/>
</dbReference>
<evidence type="ECO:0000256" key="11">
    <source>
        <dbReference type="ARBA" id="ARBA00032593"/>
    </source>
</evidence>
<dbReference type="SUPFAM" id="SSF47979">
    <property type="entry name" value="Iron-dependent repressor protein, dimerization domain"/>
    <property type="match status" value="1"/>
</dbReference>
<dbReference type="AlphaFoldDB" id="A0A3E4XK46"/>
<organism evidence="13 15">
    <name type="scientific">Streptococcus vestibularis</name>
    <dbReference type="NCBI Taxonomy" id="1343"/>
    <lineage>
        <taxon>Bacteria</taxon>
        <taxon>Bacillati</taxon>
        <taxon>Bacillota</taxon>
        <taxon>Bacilli</taxon>
        <taxon>Lactobacillales</taxon>
        <taxon>Streptococcaceae</taxon>
        <taxon>Streptococcus</taxon>
    </lineage>
</organism>
<keyword evidence="7" id="KW-0238">DNA-binding</keyword>
<evidence type="ECO:0000256" key="4">
    <source>
        <dbReference type="ARBA" id="ARBA00022490"/>
    </source>
</evidence>
<evidence type="ECO:0000256" key="6">
    <source>
        <dbReference type="ARBA" id="ARBA00023015"/>
    </source>
</evidence>
<dbReference type="InterPro" id="IPR038157">
    <property type="entry name" value="FeoA_core_dom"/>
</dbReference>
<keyword evidence="8" id="KW-0010">Activator</keyword>
<dbReference type="Pfam" id="PF01325">
    <property type="entry name" value="Fe_dep_repress"/>
    <property type="match status" value="1"/>
</dbReference>
<dbReference type="GO" id="GO:0003700">
    <property type="term" value="F:DNA-binding transcription factor activity"/>
    <property type="evidence" value="ECO:0007669"/>
    <property type="project" value="InterPro"/>
</dbReference>
<evidence type="ECO:0000313" key="13">
    <source>
        <dbReference type="EMBL" id="MBS6097825.1"/>
    </source>
</evidence>
<reference evidence="13" key="1">
    <citation type="submission" date="2021-05" db="EMBL/GenBank/DDBJ databases">
        <title>Infant gut strain persistence is associated with maternal origin, phylogeny, and functional potential including surface adhesion and iron acquisition.</title>
        <authorList>
            <person name="Lou Y.C."/>
        </authorList>
    </citation>
    <scope>NUCLEOTIDE SEQUENCE</scope>
    <source>
        <strain evidence="13">L3_122_031G1_dasL3_122_031G1_maxbin2.maxbin.025s ta_sub</strain>
    </source>
</reference>
<dbReference type="InterPro" id="IPR001367">
    <property type="entry name" value="Fe_dep_repressor"/>
</dbReference>
<dbReference type="Gene3D" id="1.10.10.10">
    <property type="entry name" value="Winged helix-like DNA-binding domain superfamily/Winged helix DNA-binding domain"/>
    <property type="match status" value="1"/>
</dbReference>
<dbReference type="EMBL" id="JAUJGC010000039">
    <property type="protein sequence ID" value="MDN5270209.1"/>
    <property type="molecule type" value="Genomic_DNA"/>
</dbReference>
<dbReference type="EMBL" id="JAHAGS010000096">
    <property type="protein sequence ID" value="MBS6097825.1"/>
    <property type="molecule type" value="Genomic_DNA"/>
</dbReference>
<comment type="subunit">
    <text evidence="3">Homodimer.</text>
</comment>
<name>A0A3E4XK46_STRVE</name>
<comment type="caution">
    <text evidence="13">The sequence shown here is derived from an EMBL/GenBank/DDBJ whole genome shotgun (WGS) entry which is preliminary data.</text>
</comment>
<dbReference type="InterPro" id="IPR022687">
    <property type="entry name" value="HTH_DTXR"/>
</dbReference>
<dbReference type="SUPFAM" id="SSF46785">
    <property type="entry name" value="Winged helix' DNA-binding domain"/>
    <property type="match status" value="1"/>
</dbReference>
<evidence type="ECO:0000256" key="9">
    <source>
        <dbReference type="ARBA" id="ARBA00023163"/>
    </source>
</evidence>
<comment type="similarity">
    <text evidence="2">Belongs to the DtxR/MntR family.</text>
</comment>
<dbReference type="InterPro" id="IPR036421">
    <property type="entry name" value="Fe_dep_repressor_sf"/>
</dbReference>
<dbReference type="Gene3D" id="2.30.30.90">
    <property type="match status" value="1"/>
</dbReference>
<dbReference type="PROSITE" id="PS50944">
    <property type="entry name" value="HTH_DTXR"/>
    <property type="match status" value="1"/>
</dbReference>
<dbReference type="PANTHER" id="PTHR33238">
    <property type="entry name" value="IRON (METAL) DEPENDENT REPRESSOR, DTXR FAMILY"/>
    <property type="match status" value="1"/>
</dbReference>
<dbReference type="GO" id="GO:0003677">
    <property type="term" value="F:DNA binding"/>
    <property type="evidence" value="ECO:0007669"/>
    <property type="project" value="UniProtKB-KW"/>
</dbReference>
<feature type="domain" description="HTH dtxR-type" evidence="12">
    <location>
        <begin position="1"/>
        <end position="62"/>
    </location>
</feature>
<dbReference type="GO" id="GO:0046914">
    <property type="term" value="F:transition metal ion binding"/>
    <property type="evidence" value="ECO:0007669"/>
    <property type="project" value="InterPro"/>
</dbReference>
<dbReference type="InterPro" id="IPR050536">
    <property type="entry name" value="DtxR_MntR_Metal-Reg"/>
</dbReference>
<keyword evidence="4" id="KW-0963">Cytoplasm</keyword>
<dbReference type="GeneID" id="61565660"/>
<evidence type="ECO:0000313" key="14">
    <source>
        <dbReference type="EMBL" id="MDN5270209.1"/>
    </source>
</evidence>
<evidence type="ECO:0000256" key="7">
    <source>
        <dbReference type="ARBA" id="ARBA00023125"/>
    </source>
</evidence>
<dbReference type="InterPro" id="IPR036388">
    <property type="entry name" value="WH-like_DNA-bd_sf"/>
</dbReference>
<gene>
    <name evidence="13" type="ORF">KH901_05065</name>
    <name evidence="14" type="ORF">QY913_08850</name>
</gene>
<dbReference type="Pfam" id="PF02742">
    <property type="entry name" value="Fe_dep_repr_C"/>
    <property type="match status" value="1"/>
</dbReference>
<dbReference type="GO" id="GO:0046983">
    <property type="term" value="F:protein dimerization activity"/>
    <property type="evidence" value="ECO:0007669"/>
    <property type="project" value="InterPro"/>
</dbReference>
<evidence type="ECO:0000259" key="12">
    <source>
        <dbReference type="PROSITE" id="PS50944"/>
    </source>
</evidence>
<dbReference type="Pfam" id="PF04023">
    <property type="entry name" value="FeoA"/>
    <property type="match status" value="1"/>
</dbReference>
<dbReference type="GO" id="GO:0005737">
    <property type="term" value="C:cytoplasm"/>
    <property type="evidence" value="ECO:0007669"/>
    <property type="project" value="UniProtKB-SubCell"/>
</dbReference>
<accession>A0A3E4XK46</accession>
<evidence type="ECO:0000256" key="2">
    <source>
        <dbReference type="ARBA" id="ARBA00007871"/>
    </source>
</evidence>
<reference evidence="14" key="2">
    <citation type="submission" date="2023-07" db="EMBL/GenBank/DDBJ databases">
        <title>SVep1, a Temperate Phage of Human Oral Commensal Streptococcus vestibularis.</title>
        <authorList>
            <person name="Wu M."/>
            <person name="Zhu Y."/>
            <person name="Li Y."/>
        </authorList>
    </citation>
    <scope>NUCLEOTIDE SEQUENCE</scope>
    <source>
        <strain evidence="14">SVE8</strain>
    </source>
</reference>
<evidence type="ECO:0000256" key="10">
    <source>
        <dbReference type="ARBA" id="ARBA00023211"/>
    </source>
</evidence>
<evidence type="ECO:0000256" key="3">
    <source>
        <dbReference type="ARBA" id="ARBA00011738"/>
    </source>
</evidence>
<dbReference type="InterPro" id="IPR022689">
    <property type="entry name" value="Iron_dep_repressor"/>
</dbReference>
<dbReference type="InterPro" id="IPR036390">
    <property type="entry name" value="WH_DNA-bd_sf"/>
</dbReference>
<keyword evidence="5" id="KW-0678">Repressor</keyword>
<evidence type="ECO:0000313" key="15">
    <source>
        <dbReference type="Proteomes" id="UP000703822"/>
    </source>
</evidence>
<evidence type="ECO:0000256" key="8">
    <source>
        <dbReference type="ARBA" id="ARBA00023159"/>
    </source>
</evidence>
<dbReference type="SMART" id="SM00529">
    <property type="entry name" value="HTH_DTXR"/>
    <property type="match status" value="1"/>
</dbReference>
<protein>
    <recommendedName>
        <fullName evidence="11">Manganese transport regulator</fullName>
    </recommendedName>
</protein>
<keyword evidence="9" id="KW-0804">Transcription</keyword>
<comment type="subcellular location">
    <subcellularLocation>
        <location evidence="1">Cytoplasm</location>
    </subcellularLocation>
</comment>
<keyword evidence="10" id="KW-0464">Manganese</keyword>
<sequence length="217" mass="25224">MTPNKEDYLKCIYEIGAQHEKISNKEIAARMQVSPPAVTEMVKRMISENLLIKDKLHGYLLTELGFQTVSDLFRKHRLIELFLLKNLDYTTEEVHEEAEVLEHTVSDRFIDKLDQMLDTPKICPHGGTIPPKGKLLIEAYQDRLSDVSEPGTYRLRRVQDTFELLNFLEQIQLKIGDDILLKGYDDYTGLFQLQIKGQEVQINHLIAQQLYIEKHDL</sequence>
<dbReference type="InterPro" id="IPR007167">
    <property type="entry name" value="Fe-transptr_FeoA-like"/>
</dbReference>
<keyword evidence="6" id="KW-0805">Transcription regulation</keyword>
<evidence type="ECO:0000256" key="5">
    <source>
        <dbReference type="ARBA" id="ARBA00022491"/>
    </source>
</evidence>
<dbReference type="Proteomes" id="UP001172310">
    <property type="component" value="Unassembled WGS sequence"/>
</dbReference>
<proteinExistence type="inferred from homology"/>
<evidence type="ECO:0000256" key="1">
    <source>
        <dbReference type="ARBA" id="ARBA00004496"/>
    </source>
</evidence>
<dbReference type="PANTHER" id="PTHR33238:SF11">
    <property type="entry name" value="TRANSCRIPTIONAL REGULATOR MNTR"/>
    <property type="match status" value="1"/>
</dbReference>
<dbReference type="Proteomes" id="UP000703822">
    <property type="component" value="Unassembled WGS sequence"/>
</dbReference>